<dbReference type="PRINTS" id="PR00506">
    <property type="entry name" value="D21N6MTFRASE"/>
</dbReference>
<dbReference type="InterPro" id="IPR002052">
    <property type="entry name" value="DNA_methylase_N6_adenine_CS"/>
</dbReference>
<evidence type="ECO:0000259" key="7">
    <source>
        <dbReference type="Pfam" id="PF01555"/>
    </source>
</evidence>
<dbReference type="PIRSF" id="PIRSF015855">
    <property type="entry name" value="TypeIII_Mtase_mKpnI"/>
    <property type="match status" value="1"/>
</dbReference>
<evidence type="ECO:0000256" key="1">
    <source>
        <dbReference type="ARBA" id="ARBA00006594"/>
    </source>
</evidence>
<gene>
    <name evidence="9" type="ORF">EPICR_50026</name>
</gene>
<dbReference type="AlphaFoldDB" id="A0A484HN57"/>
<dbReference type="InterPro" id="IPR029063">
    <property type="entry name" value="SAM-dependent_MTases_sf"/>
</dbReference>
<organism evidence="9">
    <name type="scientific">uncultured Desulfobacteraceae bacterium</name>
    <dbReference type="NCBI Taxonomy" id="218296"/>
    <lineage>
        <taxon>Bacteria</taxon>
        <taxon>Pseudomonadati</taxon>
        <taxon>Thermodesulfobacteriota</taxon>
        <taxon>Desulfobacteria</taxon>
        <taxon>Desulfobacterales</taxon>
        <taxon>Desulfobacteraceae</taxon>
        <taxon>environmental samples</taxon>
    </lineage>
</organism>
<protein>
    <recommendedName>
        <fullName evidence="2">site-specific DNA-methyltransferase (adenine-specific)</fullName>
        <ecNumber evidence="2">2.1.1.72</ecNumber>
    </recommendedName>
</protein>
<dbReference type="EC" id="2.1.1.72" evidence="2"/>
<name>A0A484HN57_9BACT</name>
<dbReference type="InterPro" id="IPR002295">
    <property type="entry name" value="N4/N6-MTase_EcoPI_Mod-like"/>
</dbReference>
<dbReference type="GO" id="GO:0003677">
    <property type="term" value="F:DNA binding"/>
    <property type="evidence" value="ECO:0007669"/>
    <property type="project" value="InterPro"/>
</dbReference>
<dbReference type="EMBL" id="CAACVI010000045">
    <property type="protein sequence ID" value="VEN74751.1"/>
    <property type="molecule type" value="Genomic_DNA"/>
</dbReference>
<evidence type="ECO:0000256" key="3">
    <source>
        <dbReference type="ARBA" id="ARBA00022603"/>
    </source>
</evidence>
<dbReference type="Pfam" id="PF12564">
    <property type="entry name" value="TypeIII_RM_meth"/>
    <property type="match status" value="1"/>
</dbReference>
<dbReference type="PROSITE" id="PS00092">
    <property type="entry name" value="N6_MTASE"/>
    <property type="match status" value="1"/>
</dbReference>
<dbReference type="Pfam" id="PF01555">
    <property type="entry name" value="N6_N4_Mtase"/>
    <property type="match status" value="1"/>
</dbReference>
<dbReference type="GO" id="GO:0032259">
    <property type="term" value="P:methylation"/>
    <property type="evidence" value="ECO:0007669"/>
    <property type="project" value="UniProtKB-KW"/>
</dbReference>
<evidence type="ECO:0000256" key="4">
    <source>
        <dbReference type="ARBA" id="ARBA00022679"/>
    </source>
</evidence>
<evidence type="ECO:0000256" key="5">
    <source>
        <dbReference type="ARBA" id="ARBA00022691"/>
    </source>
</evidence>
<dbReference type="GO" id="GO:0008170">
    <property type="term" value="F:N-methyltransferase activity"/>
    <property type="evidence" value="ECO:0007669"/>
    <property type="project" value="InterPro"/>
</dbReference>
<dbReference type="GO" id="GO:0009007">
    <property type="term" value="F:site-specific DNA-methyltransferase (adenine-specific) activity"/>
    <property type="evidence" value="ECO:0007669"/>
    <property type="project" value="UniProtKB-EC"/>
</dbReference>
<dbReference type="SUPFAM" id="SSF53335">
    <property type="entry name" value="S-adenosyl-L-methionine-dependent methyltransferases"/>
    <property type="match status" value="1"/>
</dbReference>
<proteinExistence type="inferred from homology"/>
<evidence type="ECO:0000259" key="8">
    <source>
        <dbReference type="Pfam" id="PF12564"/>
    </source>
</evidence>
<comment type="catalytic activity">
    <reaction evidence="6">
        <text>a 2'-deoxyadenosine in DNA + S-adenosyl-L-methionine = an N(6)-methyl-2'-deoxyadenosine in DNA + S-adenosyl-L-homocysteine + H(+)</text>
        <dbReference type="Rhea" id="RHEA:15197"/>
        <dbReference type="Rhea" id="RHEA-COMP:12418"/>
        <dbReference type="Rhea" id="RHEA-COMP:12419"/>
        <dbReference type="ChEBI" id="CHEBI:15378"/>
        <dbReference type="ChEBI" id="CHEBI:57856"/>
        <dbReference type="ChEBI" id="CHEBI:59789"/>
        <dbReference type="ChEBI" id="CHEBI:90615"/>
        <dbReference type="ChEBI" id="CHEBI:90616"/>
        <dbReference type="EC" id="2.1.1.72"/>
    </reaction>
</comment>
<feature type="domain" description="Type III restriction/modification enzyme methylation subunit" evidence="8">
    <location>
        <begin position="39"/>
        <end position="94"/>
    </location>
</feature>
<keyword evidence="4 9" id="KW-0808">Transferase</keyword>
<evidence type="ECO:0000313" key="9">
    <source>
        <dbReference type="EMBL" id="VEN74751.1"/>
    </source>
</evidence>
<keyword evidence="5" id="KW-0949">S-adenosyl-L-methionine</keyword>
<keyword evidence="3 9" id="KW-0489">Methyltransferase</keyword>
<dbReference type="InterPro" id="IPR022221">
    <property type="entry name" value="TypeIII_RM_meth"/>
</dbReference>
<evidence type="ECO:0000256" key="6">
    <source>
        <dbReference type="ARBA" id="ARBA00047942"/>
    </source>
</evidence>
<evidence type="ECO:0000256" key="2">
    <source>
        <dbReference type="ARBA" id="ARBA00011900"/>
    </source>
</evidence>
<reference evidence="9" key="1">
    <citation type="submission" date="2019-01" db="EMBL/GenBank/DDBJ databases">
        <authorList>
            <consortium name="Genoscope - CEA"/>
            <person name="William W."/>
        </authorList>
    </citation>
    <scope>NUCLEOTIDE SEQUENCE</scope>
    <source>
        <strain evidence="9">CR-1</strain>
    </source>
</reference>
<sequence length="680" mass="79638">MSKKFNEKLIELLKTDSRFVDDEGELLKAAVTDGAWKIDRELVKLLLGNPEIKDKFFDEIEGHWIFNINTFIEYVSDKNFLSNSYTRFRNKIGLNIDGKFLRERGEVSLVWPYKDCVLEGGQTKEEEKRKEIFFNEILAQDEIDRLFDPKVLTNWKRHTVDGEQKVTEIKRDEDGTIRENLIIKGNNLLALHTLKKQFRGKVKLIYIDPPYNTGNDSFGYNDNFNHSTWLTFMKNRLMVVKKLLTPNGFFCIQIDDREQAYLKVLCDEIFERENFVNCIAVKMSESSGKKMAHTAKRLPKIKEYILIYKNTKFAELNPVKIDKDKWDSEYKLFLENFTKSEKEYLDRLLMTEKENRDSKHEERLDEIFSKVQLVSIDKKIDELNIKKNEQLLWLHKNAYRITRSAAGENVKRLTDEKRKKNLNKIFCVFSVRDKIPYIVKADYPEETKNPRVQLLFAEDHLKTGLCDLWYDIKTTGLENEGSNTLKNGKKPEKILQRLIKLATTENDLVLDYHLGSGTTCAVAHKMGRRYIGIEQLYYGNNDSVIRLQNVIDGDQSGISDSVNWQGGGDFIYCELMKYNEAFIDKIQAAESSEQLVEVWKNISENSFLNWYVNPEMPEEAVNDFIEICKSQNGLEKQKRRLAELLNKNQLYVNLSEIDDEDFKVSEEDKKMNRSFYGEDA</sequence>
<feature type="domain" description="DNA methylase N-4/N-6" evidence="7">
    <location>
        <begin position="202"/>
        <end position="535"/>
    </location>
</feature>
<dbReference type="Gene3D" id="3.40.50.150">
    <property type="entry name" value="Vaccinia Virus protein VP39"/>
    <property type="match status" value="1"/>
</dbReference>
<dbReference type="InterPro" id="IPR002941">
    <property type="entry name" value="DNA_methylase_N4/N6"/>
</dbReference>
<comment type="similarity">
    <text evidence="1">Belongs to the N(4)/N(6)-methyltransferase family.</text>
</comment>
<accession>A0A484HN57</accession>